<dbReference type="AlphaFoldDB" id="A0A3B0R7Z4"/>
<sequence length="177" mass="21035">MYKFLIATFLIFFISKDSSTLSWDHDYRLEWSDFIGEPTQGTTTVAVTASGISFSFSIRTTNTRLLNYNYSVKAHFYPEQSWYIKERATPNVLNHERLHFDITELFARKFRQRIESTNFTMDINAQMEAIHKEVQEELKTMQYRYDTETSNSQDIQIQNDWQTKIIVQLNELVHYSS</sequence>
<gene>
    <name evidence="1" type="ORF">MNBD_BACTEROID02-903</name>
</gene>
<proteinExistence type="predicted"/>
<reference evidence="1" key="1">
    <citation type="submission" date="2018-06" db="EMBL/GenBank/DDBJ databases">
        <authorList>
            <person name="Zhirakovskaya E."/>
        </authorList>
    </citation>
    <scope>NUCLEOTIDE SEQUENCE</scope>
</reference>
<accession>A0A3B0R7Z4</accession>
<organism evidence="1">
    <name type="scientific">hydrothermal vent metagenome</name>
    <dbReference type="NCBI Taxonomy" id="652676"/>
    <lineage>
        <taxon>unclassified sequences</taxon>
        <taxon>metagenomes</taxon>
        <taxon>ecological metagenomes</taxon>
    </lineage>
</organism>
<evidence type="ECO:0000313" key="1">
    <source>
        <dbReference type="EMBL" id="VAV83978.1"/>
    </source>
</evidence>
<dbReference type="Pfam" id="PF06037">
    <property type="entry name" value="DUF922"/>
    <property type="match status" value="1"/>
</dbReference>
<protein>
    <recommendedName>
        <fullName evidence="2">DUF922 domain-containing protein</fullName>
    </recommendedName>
</protein>
<dbReference type="InterPro" id="IPR010321">
    <property type="entry name" value="DUF922"/>
</dbReference>
<evidence type="ECO:0008006" key="2">
    <source>
        <dbReference type="Google" id="ProtNLM"/>
    </source>
</evidence>
<name>A0A3B0R7Z4_9ZZZZ</name>
<dbReference type="EMBL" id="UOEB01000122">
    <property type="protein sequence ID" value="VAV83978.1"/>
    <property type="molecule type" value="Genomic_DNA"/>
</dbReference>